<dbReference type="InterPro" id="IPR009297">
    <property type="entry name" value="DUF952"/>
</dbReference>
<reference evidence="1 2" key="1">
    <citation type="journal article" date="2019" name="Front. Microbiol.">
        <title>Genomic Features for Desiccation Tolerance and Sugar Biosynthesis in the Extremophile Gloeocapsopsis sp. UTEX B3054.</title>
        <authorList>
            <person name="Urrejola C."/>
            <person name="Alcorta J."/>
            <person name="Salas L."/>
            <person name="Vasquez M."/>
            <person name="Polz M.F."/>
            <person name="Vicuna R."/>
            <person name="Diez B."/>
        </authorList>
    </citation>
    <scope>NUCLEOTIDE SEQUENCE [LARGE SCALE GENOMIC DNA]</scope>
    <source>
        <strain evidence="1 2">1H9</strain>
    </source>
</reference>
<evidence type="ECO:0008006" key="3">
    <source>
        <dbReference type="Google" id="ProtNLM"/>
    </source>
</evidence>
<evidence type="ECO:0000313" key="2">
    <source>
        <dbReference type="Proteomes" id="UP000441797"/>
    </source>
</evidence>
<name>A0A6N8G6Z8_9CHRO</name>
<dbReference type="SUPFAM" id="SSF56399">
    <property type="entry name" value="ADP-ribosylation"/>
    <property type="match status" value="1"/>
</dbReference>
<dbReference type="Proteomes" id="UP000441797">
    <property type="component" value="Unassembled WGS sequence"/>
</dbReference>
<gene>
    <name evidence="1" type="ORF">BWI75_25660</name>
</gene>
<protein>
    <recommendedName>
        <fullName evidence="3">Glutathione S-transferase</fullName>
    </recommendedName>
</protein>
<dbReference type="Gene3D" id="3.20.170.20">
    <property type="entry name" value="Protein of unknown function DUF952"/>
    <property type="match status" value="1"/>
</dbReference>
<organism evidence="1 2">
    <name type="scientific">Gloeocapsopsis dulcis AAB1 = 1H9</name>
    <dbReference type="NCBI Taxonomy" id="1433147"/>
    <lineage>
        <taxon>Bacteria</taxon>
        <taxon>Bacillati</taxon>
        <taxon>Cyanobacteriota</taxon>
        <taxon>Cyanophyceae</taxon>
        <taxon>Oscillatoriophycideae</taxon>
        <taxon>Chroococcales</taxon>
        <taxon>Chroococcaceae</taxon>
        <taxon>Gloeocapsopsis</taxon>
        <taxon>Gloeocapsopsis dulcis</taxon>
    </lineage>
</organism>
<dbReference type="Pfam" id="PF06108">
    <property type="entry name" value="DUF952"/>
    <property type="match status" value="1"/>
</dbReference>
<dbReference type="PANTHER" id="PTHR34129">
    <property type="entry name" value="BLR1139 PROTEIN"/>
    <property type="match status" value="1"/>
</dbReference>
<evidence type="ECO:0000313" key="1">
    <source>
        <dbReference type="EMBL" id="MUL39547.1"/>
    </source>
</evidence>
<dbReference type="PANTHER" id="PTHR34129:SF1">
    <property type="entry name" value="DUF952 DOMAIN-CONTAINING PROTEIN"/>
    <property type="match status" value="1"/>
</dbReference>
<keyword evidence="2" id="KW-1185">Reference proteome</keyword>
<dbReference type="EMBL" id="NAPY01000097">
    <property type="protein sequence ID" value="MUL39547.1"/>
    <property type="molecule type" value="Genomic_DNA"/>
</dbReference>
<comment type="caution">
    <text evidence="1">The sequence shown here is derived from an EMBL/GenBank/DDBJ whole genome shotgun (WGS) entry which is preliminary data.</text>
</comment>
<sequence length="117" mass="13522">MNLILHITQRTQWETAQRSQVYRGDTLESEGFIHCSTPQQVINVANTRFWNQQGLVLLCIDSDKVQAEIRYEGIQQDELFPHIYGSLNLDAVFQVLNFQPNQDGTFAFPQEIISFMS</sequence>
<proteinExistence type="predicted"/>
<dbReference type="AlphaFoldDB" id="A0A6N8G6Z8"/>
<dbReference type="RefSeq" id="WP_105222087.1">
    <property type="nucleotide sequence ID" value="NZ_CAWNSU010000130.1"/>
</dbReference>
<accession>A0A6N8G6Z8</accession>
<dbReference type="OrthoDB" id="5638018at2"/>